<accession>A0ABR8SW55</accession>
<name>A0ABR8SW55_9BACL</name>
<protein>
    <recommendedName>
        <fullName evidence="3">Transposase</fullName>
    </recommendedName>
</protein>
<dbReference type="RefSeq" id="WP_191798983.1">
    <property type="nucleotide sequence ID" value="NZ_JACSQL010000002.1"/>
</dbReference>
<comment type="caution">
    <text evidence="1">The sequence shown here is derived from an EMBL/GenBank/DDBJ whole genome shotgun (WGS) entry which is preliminary data.</text>
</comment>
<keyword evidence="2" id="KW-1185">Reference proteome</keyword>
<proteinExistence type="predicted"/>
<sequence>MSSNNEMVKAKTYWVWSKKAEAKNPAHTRSGEPIWQDKLYEAPAKWLEEGLIQDASQVGNEGQLDLFDIL</sequence>
<reference evidence="1 2" key="1">
    <citation type="submission" date="2020-08" db="EMBL/GenBank/DDBJ databases">
        <title>A Genomic Blueprint of the Chicken Gut Microbiome.</title>
        <authorList>
            <person name="Gilroy R."/>
            <person name="Ravi A."/>
            <person name="Getino M."/>
            <person name="Pursley I."/>
            <person name="Horton D.L."/>
            <person name="Alikhan N.-F."/>
            <person name="Baker D."/>
            <person name="Gharbi K."/>
            <person name="Hall N."/>
            <person name="Watson M."/>
            <person name="Adriaenssens E.M."/>
            <person name="Foster-Nyarko E."/>
            <person name="Jarju S."/>
            <person name="Secka A."/>
            <person name="Antonio M."/>
            <person name="Oren A."/>
            <person name="Chaudhuri R."/>
            <person name="La Ragione R.M."/>
            <person name="Hildebrand F."/>
            <person name="Pallen M.J."/>
        </authorList>
    </citation>
    <scope>NUCLEOTIDE SEQUENCE [LARGE SCALE GENOMIC DNA]</scope>
    <source>
        <strain evidence="1 2">Sa2BVA9</strain>
    </source>
</reference>
<evidence type="ECO:0000313" key="2">
    <source>
        <dbReference type="Proteomes" id="UP000608071"/>
    </source>
</evidence>
<evidence type="ECO:0008006" key="3">
    <source>
        <dbReference type="Google" id="ProtNLM"/>
    </source>
</evidence>
<evidence type="ECO:0000313" key="1">
    <source>
        <dbReference type="EMBL" id="MBD7967742.1"/>
    </source>
</evidence>
<dbReference type="Proteomes" id="UP000608071">
    <property type="component" value="Unassembled WGS sequence"/>
</dbReference>
<dbReference type="EMBL" id="JACSQL010000002">
    <property type="protein sequence ID" value="MBD7967742.1"/>
    <property type="molecule type" value="Genomic_DNA"/>
</dbReference>
<organism evidence="1 2">
    <name type="scientific">Paenibacillus gallinarum</name>
    <dbReference type="NCBI Taxonomy" id="2762232"/>
    <lineage>
        <taxon>Bacteria</taxon>
        <taxon>Bacillati</taxon>
        <taxon>Bacillota</taxon>
        <taxon>Bacilli</taxon>
        <taxon>Bacillales</taxon>
        <taxon>Paenibacillaceae</taxon>
        <taxon>Paenibacillus</taxon>
    </lineage>
</organism>
<gene>
    <name evidence="1" type="ORF">H9647_06690</name>
</gene>